<keyword evidence="2" id="KW-1185">Reference proteome</keyword>
<gene>
    <name evidence="1" type="ORF">RPERSI_LOCUS8436</name>
</gene>
<dbReference type="Proteomes" id="UP000789920">
    <property type="component" value="Unassembled WGS sequence"/>
</dbReference>
<accession>A0ACA9NMW0</accession>
<proteinExistence type="predicted"/>
<evidence type="ECO:0000313" key="2">
    <source>
        <dbReference type="Proteomes" id="UP000789920"/>
    </source>
</evidence>
<dbReference type="EMBL" id="CAJVQC010015251">
    <property type="protein sequence ID" value="CAG8665136.1"/>
    <property type="molecule type" value="Genomic_DNA"/>
</dbReference>
<sequence length="80" mass="8091">SSISNQSPTPVTSSQAPTIITSSQSPMRPGAPGPTGPVPSRSSPTTTPTPNAAAVQSICLKNLELLIISFVALLSGSLLY</sequence>
<evidence type="ECO:0000313" key="1">
    <source>
        <dbReference type="EMBL" id="CAG8665136.1"/>
    </source>
</evidence>
<name>A0ACA9NMW0_9GLOM</name>
<protein>
    <submittedName>
        <fullName evidence="1">33592_t:CDS:1</fullName>
    </submittedName>
</protein>
<feature type="non-terminal residue" evidence="1">
    <location>
        <position position="1"/>
    </location>
</feature>
<organism evidence="1 2">
    <name type="scientific">Racocetra persica</name>
    <dbReference type="NCBI Taxonomy" id="160502"/>
    <lineage>
        <taxon>Eukaryota</taxon>
        <taxon>Fungi</taxon>
        <taxon>Fungi incertae sedis</taxon>
        <taxon>Mucoromycota</taxon>
        <taxon>Glomeromycotina</taxon>
        <taxon>Glomeromycetes</taxon>
        <taxon>Diversisporales</taxon>
        <taxon>Gigasporaceae</taxon>
        <taxon>Racocetra</taxon>
    </lineage>
</organism>
<comment type="caution">
    <text evidence="1">The sequence shown here is derived from an EMBL/GenBank/DDBJ whole genome shotgun (WGS) entry which is preliminary data.</text>
</comment>
<reference evidence="1" key="1">
    <citation type="submission" date="2021-06" db="EMBL/GenBank/DDBJ databases">
        <authorList>
            <person name="Kallberg Y."/>
            <person name="Tangrot J."/>
            <person name="Rosling A."/>
        </authorList>
    </citation>
    <scope>NUCLEOTIDE SEQUENCE</scope>
    <source>
        <strain evidence="1">MA461A</strain>
    </source>
</reference>